<dbReference type="Pfam" id="PF08546">
    <property type="entry name" value="ApbA_C"/>
    <property type="match status" value="1"/>
</dbReference>
<evidence type="ECO:0000313" key="8">
    <source>
        <dbReference type="Proteomes" id="UP000274515"/>
    </source>
</evidence>
<evidence type="ECO:0000256" key="1">
    <source>
        <dbReference type="ARBA" id="ARBA00007870"/>
    </source>
</evidence>
<comment type="function">
    <text evidence="4">Catalyzes the NADPH-dependent reduction of ketopantoate into pantoic acid.</text>
</comment>
<dbReference type="NCBIfam" id="TIGR00745">
    <property type="entry name" value="apbA_panE"/>
    <property type="match status" value="1"/>
</dbReference>
<keyword evidence="2 4" id="KW-0521">NADP</keyword>
<comment type="pathway">
    <text evidence="4">Cofactor biosynthesis; (R)-pantothenate biosynthesis; (R)-pantoate from 3-methyl-2-oxobutanoate: step 2/2.</text>
</comment>
<evidence type="ECO:0000259" key="5">
    <source>
        <dbReference type="Pfam" id="PF02558"/>
    </source>
</evidence>
<dbReference type="GO" id="GO:0015940">
    <property type="term" value="P:pantothenate biosynthetic process"/>
    <property type="evidence" value="ECO:0007669"/>
    <property type="project" value="UniProtKB-UniPathway"/>
</dbReference>
<dbReference type="NCBIfam" id="NF005091">
    <property type="entry name" value="PRK06522.2-2"/>
    <property type="match status" value="1"/>
</dbReference>
<reference evidence="7 8" key="1">
    <citation type="submission" date="2018-11" db="EMBL/GenBank/DDBJ databases">
        <title>Saccharopolyspora rhizosphaerae sp. nov., an actinomycete isolated from rhizosphere soil in Thailand.</title>
        <authorList>
            <person name="Intra B."/>
            <person name="Euanorasetr J."/>
            <person name="Take A."/>
            <person name="Inahashi Y."/>
            <person name="Mori M."/>
            <person name="Panbangred W."/>
            <person name="Matsumoto A."/>
        </authorList>
    </citation>
    <scope>NUCLEOTIDE SEQUENCE [LARGE SCALE GENOMIC DNA]</scope>
    <source>
        <strain evidence="7 8">H219</strain>
    </source>
</reference>
<comment type="caution">
    <text evidence="7">The sequence shown here is derived from an EMBL/GenBank/DDBJ whole genome shotgun (WGS) entry which is preliminary data.</text>
</comment>
<keyword evidence="3 4" id="KW-0560">Oxidoreductase</keyword>
<dbReference type="GO" id="GO:0008677">
    <property type="term" value="F:2-dehydropantoate 2-reductase activity"/>
    <property type="evidence" value="ECO:0007669"/>
    <property type="project" value="UniProtKB-EC"/>
</dbReference>
<evidence type="ECO:0000259" key="6">
    <source>
        <dbReference type="Pfam" id="PF08546"/>
    </source>
</evidence>
<name>A0A426JNH5_9PSEU</name>
<dbReference type="Gene3D" id="1.10.1040.10">
    <property type="entry name" value="N-(1-d-carboxylethyl)-l-norvaline Dehydrogenase, domain 2"/>
    <property type="match status" value="1"/>
</dbReference>
<comment type="catalytic activity">
    <reaction evidence="4">
        <text>(R)-pantoate + NADP(+) = 2-dehydropantoate + NADPH + H(+)</text>
        <dbReference type="Rhea" id="RHEA:16233"/>
        <dbReference type="ChEBI" id="CHEBI:11561"/>
        <dbReference type="ChEBI" id="CHEBI:15378"/>
        <dbReference type="ChEBI" id="CHEBI:15980"/>
        <dbReference type="ChEBI" id="CHEBI:57783"/>
        <dbReference type="ChEBI" id="CHEBI:58349"/>
        <dbReference type="EC" id="1.1.1.169"/>
    </reaction>
</comment>
<evidence type="ECO:0000313" key="7">
    <source>
        <dbReference type="EMBL" id="RRO14793.1"/>
    </source>
</evidence>
<dbReference type="PANTHER" id="PTHR21708">
    <property type="entry name" value="PROBABLE 2-DEHYDROPANTOATE 2-REDUCTASE"/>
    <property type="match status" value="1"/>
</dbReference>
<sequence length="298" mass="31520">MVAQRIAVIGSGGIGGVIAEAAHAAGHEVTMCVRTPFERLVLDTPEGTSEVPVSVVTEPGAVGGFDWVVLTTKVHDVPSTAPWLHKLDDGTPLVVVQNGVEHRGSVAELWSEGPVLPALIYVGAERTSPGQVVRRSPTTMQVEGGELGSRFVSLLEGSGVRLRATDDFHTAAWRKMLTNVAPNPITALTLRRLDVLAQPDVQELCAGVLAETIAVAQAEGSALTQEDADKVLADYTALMPPTNGTSMLYDRIAGLPLEHEHITGVLVRAADRHGIPVPLNRTLLTLLRAVQPHPIPGA</sequence>
<dbReference type="InterPro" id="IPR013328">
    <property type="entry name" value="6PGD_dom2"/>
</dbReference>
<dbReference type="EC" id="1.1.1.169" evidence="4"/>
<comment type="similarity">
    <text evidence="1 4">Belongs to the ketopantoate reductase family.</text>
</comment>
<gene>
    <name evidence="7" type="ORF">EIL87_18850</name>
</gene>
<protein>
    <recommendedName>
        <fullName evidence="4">2-dehydropantoate 2-reductase</fullName>
        <ecNumber evidence="4">1.1.1.169</ecNumber>
    </recommendedName>
    <alternativeName>
        <fullName evidence="4">Ketopantoate reductase</fullName>
    </alternativeName>
</protein>
<dbReference type="InterPro" id="IPR013752">
    <property type="entry name" value="KPA_reductase"/>
</dbReference>
<organism evidence="7 8">
    <name type="scientific">Saccharopolyspora rhizosphaerae</name>
    <dbReference type="NCBI Taxonomy" id="2492662"/>
    <lineage>
        <taxon>Bacteria</taxon>
        <taxon>Bacillati</taxon>
        <taxon>Actinomycetota</taxon>
        <taxon>Actinomycetes</taxon>
        <taxon>Pseudonocardiales</taxon>
        <taxon>Pseudonocardiaceae</taxon>
        <taxon>Saccharopolyspora</taxon>
    </lineage>
</organism>
<dbReference type="Gene3D" id="3.40.50.720">
    <property type="entry name" value="NAD(P)-binding Rossmann-like Domain"/>
    <property type="match status" value="1"/>
</dbReference>
<dbReference type="AlphaFoldDB" id="A0A426JNH5"/>
<dbReference type="SUPFAM" id="SSF48179">
    <property type="entry name" value="6-phosphogluconate dehydrogenase C-terminal domain-like"/>
    <property type="match status" value="1"/>
</dbReference>
<dbReference type="OrthoDB" id="8555723at2"/>
<evidence type="ECO:0000256" key="4">
    <source>
        <dbReference type="RuleBase" id="RU362068"/>
    </source>
</evidence>
<dbReference type="SUPFAM" id="SSF51735">
    <property type="entry name" value="NAD(P)-binding Rossmann-fold domains"/>
    <property type="match status" value="1"/>
</dbReference>
<dbReference type="InterPro" id="IPR013332">
    <property type="entry name" value="KPR_N"/>
</dbReference>
<dbReference type="FunFam" id="1.10.1040.10:FF:000017">
    <property type="entry name" value="2-dehydropantoate 2-reductase"/>
    <property type="match status" value="1"/>
</dbReference>
<dbReference type="InterPro" id="IPR051402">
    <property type="entry name" value="KPR-Related"/>
</dbReference>
<evidence type="ECO:0000256" key="2">
    <source>
        <dbReference type="ARBA" id="ARBA00022857"/>
    </source>
</evidence>
<evidence type="ECO:0000256" key="3">
    <source>
        <dbReference type="ARBA" id="ARBA00023002"/>
    </source>
</evidence>
<accession>A0A426JNH5</accession>
<dbReference type="PANTHER" id="PTHR21708:SF26">
    <property type="entry name" value="2-DEHYDROPANTOATE 2-REDUCTASE"/>
    <property type="match status" value="1"/>
</dbReference>
<dbReference type="GO" id="GO:0005737">
    <property type="term" value="C:cytoplasm"/>
    <property type="evidence" value="ECO:0007669"/>
    <property type="project" value="TreeGrafter"/>
</dbReference>
<feature type="domain" description="Ketopantoate reductase C-terminal" evidence="6">
    <location>
        <begin position="167"/>
        <end position="291"/>
    </location>
</feature>
<dbReference type="InterPro" id="IPR003710">
    <property type="entry name" value="ApbA"/>
</dbReference>
<keyword evidence="8" id="KW-1185">Reference proteome</keyword>
<dbReference type="Proteomes" id="UP000274515">
    <property type="component" value="Unassembled WGS sequence"/>
</dbReference>
<dbReference type="UniPathway" id="UPA00028">
    <property type="reaction ID" value="UER00004"/>
</dbReference>
<dbReference type="Pfam" id="PF02558">
    <property type="entry name" value="ApbA"/>
    <property type="match status" value="1"/>
</dbReference>
<dbReference type="InterPro" id="IPR008927">
    <property type="entry name" value="6-PGluconate_DH-like_C_sf"/>
</dbReference>
<dbReference type="InterPro" id="IPR036291">
    <property type="entry name" value="NAD(P)-bd_dom_sf"/>
</dbReference>
<proteinExistence type="inferred from homology"/>
<feature type="domain" description="Ketopantoate reductase N-terminal" evidence="5">
    <location>
        <begin position="6"/>
        <end position="142"/>
    </location>
</feature>
<keyword evidence="4" id="KW-0566">Pantothenate biosynthesis</keyword>
<dbReference type="EMBL" id="RSAA01000017">
    <property type="protein sequence ID" value="RRO14793.1"/>
    <property type="molecule type" value="Genomic_DNA"/>
</dbReference>